<evidence type="ECO:0000256" key="1">
    <source>
        <dbReference type="SAM" id="Phobius"/>
    </source>
</evidence>
<keyword evidence="1" id="KW-1133">Transmembrane helix</keyword>
<keyword evidence="1" id="KW-0472">Membrane</keyword>
<sequence>MKTKATMIGIVIAGVSLIVTFLWMFHSHLWQGLPHPEQMNTVPSLPDYNPKP</sequence>
<dbReference type="EMBL" id="FPBV01000016">
    <property type="protein sequence ID" value="SFU96716.1"/>
    <property type="molecule type" value="Genomic_DNA"/>
</dbReference>
<keyword evidence="1" id="KW-0812">Transmembrane</keyword>
<dbReference type="AlphaFoldDB" id="A0A1I7KH42"/>
<feature type="transmembrane region" description="Helical" evidence="1">
    <location>
        <begin position="7"/>
        <end position="26"/>
    </location>
</feature>
<dbReference type="RefSeq" id="WP_175511530.1">
    <property type="nucleotide sequence ID" value="NZ_FPBV01000016.1"/>
</dbReference>
<dbReference type="Proteomes" id="UP000183508">
    <property type="component" value="Unassembled WGS sequence"/>
</dbReference>
<name>A0A1I7KH42_9BACL</name>
<organism evidence="2 3">
    <name type="scientific">Alicyclobacillus macrosporangiidus</name>
    <dbReference type="NCBI Taxonomy" id="392015"/>
    <lineage>
        <taxon>Bacteria</taxon>
        <taxon>Bacillati</taxon>
        <taxon>Bacillota</taxon>
        <taxon>Bacilli</taxon>
        <taxon>Bacillales</taxon>
        <taxon>Alicyclobacillaceae</taxon>
        <taxon>Alicyclobacillus</taxon>
    </lineage>
</organism>
<evidence type="ECO:0000313" key="2">
    <source>
        <dbReference type="EMBL" id="SFU96716.1"/>
    </source>
</evidence>
<protein>
    <submittedName>
        <fullName evidence="2">Uncharacterized protein</fullName>
    </submittedName>
</protein>
<evidence type="ECO:0000313" key="3">
    <source>
        <dbReference type="Proteomes" id="UP000183508"/>
    </source>
</evidence>
<dbReference type="STRING" id="392015.SAMN05421543_1167"/>
<reference evidence="3" key="1">
    <citation type="submission" date="2016-10" db="EMBL/GenBank/DDBJ databases">
        <authorList>
            <person name="Varghese N."/>
        </authorList>
    </citation>
    <scope>NUCLEOTIDE SEQUENCE [LARGE SCALE GENOMIC DNA]</scope>
    <source>
        <strain evidence="3">DSM 17980</strain>
    </source>
</reference>
<proteinExistence type="predicted"/>
<gene>
    <name evidence="2" type="ORF">SAMN05421543_1167</name>
</gene>
<keyword evidence="3" id="KW-1185">Reference proteome</keyword>
<accession>A0A1I7KH42</accession>